<accession>A0A328VGH2</accession>
<protein>
    <submittedName>
        <fullName evidence="1">Uncharacterized protein</fullName>
    </submittedName>
</protein>
<dbReference type="EMBL" id="MCIF01000002">
    <property type="protein sequence ID" value="RAQ96856.1"/>
    <property type="molecule type" value="Genomic_DNA"/>
</dbReference>
<evidence type="ECO:0000313" key="2">
    <source>
        <dbReference type="Proteomes" id="UP000248706"/>
    </source>
</evidence>
<comment type="caution">
    <text evidence="1">The sequence shown here is derived from an EMBL/GenBank/DDBJ whole genome shotgun (WGS) entry which is preliminary data.</text>
</comment>
<dbReference type="Proteomes" id="UP000248706">
    <property type="component" value="Unassembled WGS sequence"/>
</dbReference>
<organism evidence="1 2">
    <name type="scientific">Thermogemmatispora tikiterensis</name>
    <dbReference type="NCBI Taxonomy" id="1825093"/>
    <lineage>
        <taxon>Bacteria</taxon>
        <taxon>Bacillati</taxon>
        <taxon>Chloroflexota</taxon>
        <taxon>Ktedonobacteria</taxon>
        <taxon>Thermogemmatisporales</taxon>
        <taxon>Thermogemmatisporaceae</taxon>
        <taxon>Thermogemmatispora</taxon>
    </lineage>
</organism>
<dbReference type="AlphaFoldDB" id="A0A328VGH2"/>
<keyword evidence="2" id="KW-1185">Reference proteome</keyword>
<name>A0A328VGH2_9CHLR</name>
<dbReference type="OrthoDB" id="163249at2"/>
<evidence type="ECO:0000313" key="1">
    <source>
        <dbReference type="EMBL" id="RAQ96856.1"/>
    </source>
</evidence>
<proteinExistence type="predicted"/>
<sequence length="105" mass="11544">MNDYLIGWKIRWSPMLAPDQGMVPDASVFARVEEGELATCQPAPATSEEAAQRLVRNEESAEPVFVGSLWETDEPCEGEIALEPEWIEQVCCHIEAIIAGAGERA</sequence>
<dbReference type="RefSeq" id="WP_112430773.1">
    <property type="nucleotide sequence ID" value="NZ_MCIF01000002.1"/>
</dbReference>
<reference evidence="1 2" key="1">
    <citation type="submission" date="2016-08" db="EMBL/GenBank/DDBJ databases">
        <title>Analysis of Carbohydrate Active Enzymes in Thermogemmatispora T81 Reveals Carbohydrate Degradation Ability.</title>
        <authorList>
            <person name="Tomazini A."/>
            <person name="Lal S."/>
            <person name="Stott M."/>
            <person name="Henrissat B."/>
            <person name="Polikarpov I."/>
            <person name="Sparling R."/>
            <person name="Levin D.B."/>
        </authorList>
    </citation>
    <scope>NUCLEOTIDE SEQUENCE [LARGE SCALE GENOMIC DNA]</scope>
    <source>
        <strain evidence="1 2">T81</strain>
    </source>
</reference>
<gene>
    <name evidence="1" type="ORF">A4R35_15065</name>
</gene>